<dbReference type="GO" id="GO:0008017">
    <property type="term" value="F:microtubule binding"/>
    <property type="evidence" value="ECO:0007669"/>
    <property type="project" value="InterPro"/>
</dbReference>
<keyword evidence="6 10" id="KW-0067">ATP-binding</keyword>
<evidence type="ECO:0000256" key="8">
    <source>
        <dbReference type="ARBA" id="ARBA00023175"/>
    </source>
</evidence>
<feature type="compositionally biased region" description="Polar residues" evidence="12">
    <location>
        <begin position="1584"/>
        <end position="1594"/>
    </location>
</feature>
<dbReference type="GO" id="GO:0007018">
    <property type="term" value="P:microtubule-based movement"/>
    <property type="evidence" value="ECO:0007669"/>
    <property type="project" value="InterPro"/>
</dbReference>
<feature type="region of interest" description="Disordered" evidence="12">
    <location>
        <begin position="1529"/>
        <end position="1745"/>
    </location>
</feature>
<feature type="domain" description="Kinesin motor" evidence="13">
    <location>
        <begin position="48"/>
        <end position="491"/>
    </location>
</feature>
<accession>A0A3R7SQ41</accession>
<dbReference type="InterPro" id="IPR001752">
    <property type="entry name" value="Kinesin_motor_dom"/>
</dbReference>
<dbReference type="InterPro" id="IPR047149">
    <property type="entry name" value="KIF11-like"/>
</dbReference>
<keyword evidence="7 11" id="KW-0175">Coiled coil</keyword>
<keyword evidence="9" id="KW-0206">Cytoskeleton</keyword>
<comment type="caution">
    <text evidence="14">The sequence shown here is derived from an EMBL/GenBank/DDBJ whole genome shotgun (WGS) entry which is preliminary data.</text>
</comment>
<dbReference type="PANTHER" id="PTHR47970">
    <property type="entry name" value="KINESIN-LIKE PROTEIN KIF11"/>
    <property type="match status" value="1"/>
</dbReference>
<feature type="coiled-coil region" evidence="11">
    <location>
        <begin position="865"/>
        <end position="1450"/>
    </location>
</feature>
<protein>
    <submittedName>
        <fullName evidence="14">Putative golgin subfamily A member 4-like</fullName>
    </submittedName>
</protein>
<evidence type="ECO:0000256" key="9">
    <source>
        <dbReference type="ARBA" id="ARBA00023212"/>
    </source>
</evidence>
<dbReference type="InterPro" id="IPR019821">
    <property type="entry name" value="Kinesin_motor_CS"/>
</dbReference>
<keyword evidence="4" id="KW-0493">Microtubule</keyword>
<dbReference type="SUPFAM" id="SSF52540">
    <property type="entry name" value="P-loop containing nucleoside triphosphate hydrolases"/>
    <property type="match status" value="1"/>
</dbReference>
<keyword evidence="3" id="KW-0597">Phosphoprotein</keyword>
<dbReference type="Pfam" id="PF00225">
    <property type="entry name" value="Kinesin"/>
    <property type="match status" value="1"/>
</dbReference>
<dbReference type="GO" id="GO:0005876">
    <property type="term" value="C:spindle microtubule"/>
    <property type="evidence" value="ECO:0007669"/>
    <property type="project" value="TreeGrafter"/>
</dbReference>
<dbReference type="Gene3D" id="3.40.850.10">
    <property type="entry name" value="Kinesin motor domain"/>
    <property type="match status" value="2"/>
</dbReference>
<evidence type="ECO:0000256" key="5">
    <source>
        <dbReference type="ARBA" id="ARBA00022741"/>
    </source>
</evidence>
<dbReference type="GO" id="GO:0005524">
    <property type="term" value="F:ATP binding"/>
    <property type="evidence" value="ECO:0007669"/>
    <property type="project" value="UniProtKB-UniRule"/>
</dbReference>
<evidence type="ECO:0000313" key="15">
    <source>
        <dbReference type="Proteomes" id="UP000283509"/>
    </source>
</evidence>
<dbReference type="GO" id="GO:0008574">
    <property type="term" value="F:plus-end-directed microtubule motor activity"/>
    <property type="evidence" value="ECO:0007669"/>
    <property type="project" value="TreeGrafter"/>
</dbReference>
<feature type="compositionally biased region" description="Polar residues" evidence="12">
    <location>
        <begin position="1610"/>
        <end position="1626"/>
    </location>
</feature>
<dbReference type="GO" id="GO:0051231">
    <property type="term" value="P:spindle elongation"/>
    <property type="evidence" value="ECO:0007669"/>
    <property type="project" value="TreeGrafter"/>
</dbReference>
<evidence type="ECO:0000259" key="13">
    <source>
        <dbReference type="PROSITE" id="PS50067"/>
    </source>
</evidence>
<dbReference type="OrthoDB" id="123929at2759"/>
<feature type="compositionally biased region" description="Polar residues" evidence="12">
    <location>
        <begin position="1676"/>
        <end position="1690"/>
    </location>
</feature>
<evidence type="ECO:0000256" key="7">
    <source>
        <dbReference type="ARBA" id="ARBA00023054"/>
    </source>
</evidence>
<feature type="coiled-coil region" evidence="11">
    <location>
        <begin position="496"/>
        <end position="524"/>
    </location>
</feature>
<dbReference type="STRING" id="6689.A0A3R7SQ41"/>
<evidence type="ECO:0000256" key="6">
    <source>
        <dbReference type="ARBA" id="ARBA00022840"/>
    </source>
</evidence>
<keyword evidence="15" id="KW-1185">Reference proteome</keyword>
<feature type="compositionally biased region" description="Polar residues" evidence="12">
    <location>
        <begin position="1534"/>
        <end position="1547"/>
    </location>
</feature>
<organism evidence="14 15">
    <name type="scientific">Penaeus vannamei</name>
    <name type="common">Whiteleg shrimp</name>
    <name type="synonym">Litopenaeus vannamei</name>
    <dbReference type="NCBI Taxonomy" id="6689"/>
    <lineage>
        <taxon>Eukaryota</taxon>
        <taxon>Metazoa</taxon>
        <taxon>Ecdysozoa</taxon>
        <taxon>Arthropoda</taxon>
        <taxon>Crustacea</taxon>
        <taxon>Multicrustacea</taxon>
        <taxon>Malacostraca</taxon>
        <taxon>Eumalacostraca</taxon>
        <taxon>Eucarida</taxon>
        <taxon>Decapoda</taxon>
        <taxon>Dendrobranchiata</taxon>
        <taxon>Penaeoidea</taxon>
        <taxon>Penaeidae</taxon>
        <taxon>Penaeus</taxon>
    </lineage>
</organism>
<evidence type="ECO:0000256" key="4">
    <source>
        <dbReference type="ARBA" id="ARBA00022701"/>
    </source>
</evidence>
<feature type="coiled-coil region" evidence="11">
    <location>
        <begin position="587"/>
        <end position="833"/>
    </location>
</feature>
<dbReference type="PRINTS" id="PR00380">
    <property type="entry name" value="KINESINHEAVY"/>
</dbReference>
<dbReference type="PROSITE" id="PS50067">
    <property type="entry name" value="KINESIN_MOTOR_2"/>
    <property type="match status" value="1"/>
</dbReference>
<dbReference type="GO" id="GO:0072686">
    <property type="term" value="C:mitotic spindle"/>
    <property type="evidence" value="ECO:0007669"/>
    <property type="project" value="TreeGrafter"/>
</dbReference>
<evidence type="ECO:0000256" key="1">
    <source>
        <dbReference type="ARBA" id="ARBA00004186"/>
    </source>
</evidence>
<dbReference type="Gene3D" id="1.10.287.1490">
    <property type="match status" value="1"/>
</dbReference>
<gene>
    <name evidence="14" type="ORF">C7M84_011278</name>
</gene>
<dbReference type="PROSITE" id="PS00411">
    <property type="entry name" value="KINESIN_MOTOR_1"/>
    <property type="match status" value="1"/>
</dbReference>
<reference evidence="14 15" key="1">
    <citation type="submission" date="2018-04" db="EMBL/GenBank/DDBJ databases">
        <authorList>
            <person name="Zhang X."/>
            <person name="Yuan J."/>
            <person name="Li F."/>
            <person name="Xiang J."/>
        </authorList>
    </citation>
    <scope>NUCLEOTIDE SEQUENCE [LARGE SCALE GENOMIC DNA]</scope>
    <source>
        <tissue evidence="14">Muscle</tissue>
    </source>
</reference>
<name>A0A3R7SQ41_PENVA</name>
<dbReference type="EMBL" id="QCYY01002426">
    <property type="protein sequence ID" value="ROT70429.1"/>
    <property type="molecule type" value="Genomic_DNA"/>
</dbReference>
<feature type="binding site" evidence="10">
    <location>
        <begin position="143"/>
        <end position="150"/>
    </location>
    <ligand>
        <name>ATP</name>
        <dbReference type="ChEBI" id="CHEBI:30616"/>
    </ligand>
</feature>
<proteinExistence type="inferred from homology"/>
<comment type="subcellular location">
    <subcellularLocation>
        <location evidence="1">Cytoplasm</location>
        <location evidence="1">Cytoskeleton</location>
        <location evidence="1">Spindle</location>
    </subcellularLocation>
</comment>
<keyword evidence="5 10" id="KW-0547">Nucleotide-binding</keyword>
<keyword evidence="8 10" id="KW-0505">Motor protein</keyword>
<reference evidence="14 15" key="2">
    <citation type="submission" date="2019-01" db="EMBL/GenBank/DDBJ databases">
        <title>The decoding of complex shrimp genome reveals the adaptation for benthos swimmer, frequently molting mechanism and breeding impact on genome.</title>
        <authorList>
            <person name="Sun Y."/>
            <person name="Gao Y."/>
            <person name="Yu Y."/>
        </authorList>
    </citation>
    <scope>NUCLEOTIDE SEQUENCE [LARGE SCALE GENOMIC DNA]</scope>
    <source>
        <tissue evidence="14">Muscle</tissue>
    </source>
</reference>
<evidence type="ECO:0000313" key="14">
    <source>
        <dbReference type="EMBL" id="ROT70429.1"/>
    </source>
</evidence>
<dbReference type="GO" id="GO:0005634">
    <property type="term" value="C:nucleus"/>
    <property type="evidence" value="ECO:0007669"/>
    <property type="project" value="TreeGrafter"/>
</dbReference>
<feature type="coiled-coil region" evidence="11">
    <location>
        <begin position="1480"/>
        <end position="1514"/>
    </location>
</feature>
<evidence type="ECO:0000256" key="11">
    <source>
        <dbReference type="SAM" id="Coils"/>
    </source>
</evidence>
<evidence type="ECO:0000256" key="2">
    <source>
        <dbReference type="ARBA" id="ARBA00022490"/>
    </source>
</evidence>
<evidence type="ECO:0000256" key="10">
    <source>
        <dbReference type="PROSITE-ProRule" id="PRU00283"/>
    </source>
</evidence>
<dbReference type="SMART" id="SM00129">
    <property type="entry name" value="KISc"/>
    <property type="match status" value="1"/>
</dbReference>
<dbReference type="PANTHER" id="PTHR47970:SF29">
    <property type="entry name" value="KINESIN FAMILY MEMBER 20B"/>
    <property type="match status" value="1"/>
</dbReference>
<keyword evidence="2" id="KW-0963">Cytoplasm</keyword>
<evidence type="ECO:0000256" key="12">
    <source>
        <dbReference type="SAM" id="MobiDB-lite"/>
    </source>
</evidence>
<dbReference type="InterPro" id="IPR036961">
    <property type="entry name" value="Kinesin_motor_dom_sf"/>
</dbReference>
<feature type="compositionally biased region" description="Basic residues" evidence="12">
    <location>
        <begin position="1652"/>
        <end position="1664"/>
    </location>
</feature>
<dbReference type="InterPro" id="IPR027417">
    <property type="entry name" value="P-loop_NTPase"/>
</dbReference>
<dbReference type="GO" id="GO:0090307">
    <property type="term" value="P:mitotic spindle assembly"/>
    <property type="evidence" value="ECO:0007669"/>
    <property type="project" value="TreeGrafter"/>
</dbReference>
<dbReference type="Proteomes" id="UP000283509">
    <property type="component" value="Unassembled WGS sequence"/>
</dbReference>
<sequence length="1745" mass="200719">MSRAIDRLSYLHASDYEFVPDLASTFDPCKNLNDVFQSIPIEEVDVENLKVYLRVRPSLRDEQQANEDTHVDILDNHSIILTAPASSNTFKNSTNGITKLSQKFTFSQIYGPTINQKELFNGSTLGLVKDFINGQNCLLFTYGATNSGKTFTVQGTPNDAGILPRALEVLFNTVGEQQYEANDLKPRYFCGVSRLEESDIKKEEEKKERIFKITSDLGSTFSQSTMSLSKISFGDCSLNTSDPSAASDISRVSSVIDNRCQDDTALEVDNSENTVYAIFVSFAEIYNEYIYDLLEKMPTCKKNKRNPLMLGEDRNSAIYVKGLQEVRVRSAEEAWKLLEIGRQNLHFAATRLNHNSSRSHCIFTIKLIRMADSQNPHVARVSMLSMCDLAGAERAGKTHGSHDRLKEAGNINSSLLVLSRCIEALRRNQMQKGNKKREVPVPYRDSKLTRLFQSFFLGRGKAAMIVNISKTPLLFDETLQVLKFSAIAKQALVQLISSLKDELMKEHKEKVEMEERIREELCAEFSQQLVEIENSWSQRLKNQQARSEELTDYRINALMKSAKKINSRKRVRPEDDPDEEYVSSILLHREEQKVQEQATYIEELETEKKLMADEVEALKTSQKKTSELLIRSQEENSRLTFQLAQLTASFDKVNKELEASRKLSMTITTENLVVEELKRRVEENKTLIAEQDEEIKDLKEMLIECAEEFTAKQQECSTLAKSLEMSENTLAKQLVSISELENQILEARSIVSQYAAQLEEREQHTAELREQLDASKNVEQLFAEMKDLQDIAEAQKKKVWILEKKLSDKEHELNEALKKKENAVHQKEKIEEDYLRDKSKLLLELADLKRCGPQKTLASKESDEDLQLHIKITELEKQKEELEIEKGQIKNQLTESKDLFAHLQTANSNLESHFDTIQKENEKLKETVDELSSKLVHVQEERAEDQLDISAQRATTAEAVSQVHDYQKELKEKDEQISLLNQEIQDLQSQMKLLEEKSNDKDLKEEFKKLQEHSEVLSTEQNELQENVHKLKAEIATQKEEIDHLKQSTVPKEELLQMKEELANRLEEVGILQKEKEQQQKALDTKKEELEETNCLLKTMEEEKHSSVEKLTMDVSDKNSRIEDLEKEIELLKSETENDMKYLSQVQDLETQLKDMKLQMEEILSSKSQLEEEAQVKNSKIEEQDSEICKLRAEIQVKDEEKKAFLEEVQTELDDLKKEKERLEGTLTSQQKETDRTIEQINLKKTELIEEISNLKLALQEMENCKSTLESQLSELPELQEREKVMKIHLEEMQQEKSLYEKKLLEQKESTECKEKLNEQEELLASLTKANEELKVKLSEIEGLNKTLNEQFKEKEEVIASLNAKVESLDYKLTQAEEELEAKRCEGSQSLKEARERYDILEKEVRAVREARQEEITQHRSQKDFQEQQLQQKDEEIKSLQQEVKKLLQQSISTISNTSQITIPETPKVKKESVELDEDILALKEQFRLSEAQKDALRQEVSGLKTQLEKLSLASDTSLFHCPTTIDSSKRSVECNNSQSDVESITTPCGRATRNRKGNPPLPTPSESLHLVLDTTEGDGSYFLSPTSVSTGSNKRAEKPQRTSRRIQSKRNVYDNSFENQESSWKPSKGGNDDEEEDEVWEPPAPAGKQPRTTRKTRGRKTKSHVYNPHTDQENKSSLANKAVDSQASDNGEDFKTPVQRRRRQLYNSTVEEPYECSPNMIELPPVQDSPHTVVRRQLRSKKKK</sequence>
<evidence type="ECO:0000256" key="3">
    <source>
        <dbReference type="ARBA" id="ARBA00022553"/>
    </source>
</evidence>
<comment type="similarity">
    <text evidence="10">Belongs to the TRAFAC class myosin-kinesin ATPase superfamily. Kinesin family.</text>
</comment>
<feature type="compositionally biased region" description="Basic residues" evidence="12">
    <location>
        <begin position="1734"/>
        <end position="1745"/>
    </location>
</feature>